<comment type="caution">
    <text evidence="15">The sequence shown here is derived from an EMBL/GenBank/DDBJ whole genome shotgun (WGS) entry which is preliminary data.</text>
</comment>
<dbReference type="SUPFAM" id="SSF53335">
    <property type="entry name" value="S-adenosyl-L-methionine-dependent methyltransferases"/>
    <property type="match status" value="1"/>
</dbReference>
<evidence type="ECO:0000256" key="1">
    <source>
        <dbReference type="ARBA" id="ARBA00002724"/>
    </source>
</evidence>
<dbReference type="EMBL" id="LTBB01000002">
    <property type="protein sequence ID" value="KYH29937.1"/>
    <property type="molecule type" value="Genomic_DNA"/>
</dbReference>
<comment type="similarity">
    <text evidence="13">Belongs to the class I-like SAM-binding methyltransferase superfamily. RsmB/NOP family.</text>
</comment>
<reference evidence="15 16" key="1">
    <citation type="submission" date="2016-02" db="EMBL/GenBank/DDBJ databases">
        <title>Genome sequence of Clostridium colicanis DSM 13634.</title>
        <authorList>
            <person name="Poehlein A."/>
            <person name="Daniel R."/>
        </authorList>
    </citation>
    <scope>NUCLEOTIDE SEQUENCE [LARGE SCALE GENOMIC DNA]</scope>
    <source>
        <strain evidence="15 16">DSM 13634</strain>
    </source>
</reference>
<dbReference type="NCBIfam" id="NF011494">
    <property type="entry name" value="PRK14902.1"/>
    <property type="match status" value="1"/>
</dbReference>
<dbReference type="PRINTS" id="PR02008">
    <property type="entry name" value="RCMTFAMILY"/>
</dbReference>
<keyword evidence="6 13" id="KW-0489">Methyltransferase</keyword>
<evidence type="ECO:0000256" key="4">
    <source>
        <dbReference type="ARBA" id="ARBA00022490"/>
    </source>
</evidence>
<dbReference type="InterPro" id="IPR054728">
    <property type="entry name" value="RsmB-like_ferredoxin"/>
</dbReference>
<dbReference type="FunFam" id="3.40.50.150:FF:000022">
    <property type="entry name" value="Ribosomal RNA small subunit methyltransferase B"/>
    <property type="match status" value="1"/>
</dbReference>
<dbReference type="InterPro" id="IPR023267">
    <property type="entry name" value="RCMT"/>
</dbReference>
<dbReference type="Gene3D" id="3.40.50.150">
    <property type="entry name" value="Vaccinia Virus protein VP39"/>
    <property type="match status" value="1"/>
</dbReference>
<dbReference type="InterPro" id="IPR006027">
    <property type="entry name" value="NusB_RsmB_TIM44"/>
</dbReference>
<keyword evidence="5" id="KW-0698">rRNA processing</keyword>
<evidence type="ECO:0000256" key="10">
    <source>
        <dbReference type="ARBA" id="ARBA00030399"/>
    </source>
</evidence>
<dbReference type="InterPro" id="IPR049560">
    <property type="entry name" value="MeTrfase_RsmB-F_NOP2_cat"/>
</dbReference>
<evidence type="ECO:0000313" key="16">
    <source>
        <dbReference type="Proteomes" id="UP000075374"/>
    </source>
</evidence>
<name>A0A151ARA3_9CLOT</name>
<dbReference type="GO" id="GO:0006355">
    <property type="term" value="P:regulation of DNA-templated transcription"/>
    <property type="evidence" value="ECO:0007669"/>
    <property type="project" value="InterPro"/>
</dbReference>
<dbReference type="STRING" id="1121305.CLCOL_05750"/>
<dbReference type="InterPro" id="IPR001678">
    <property type="entry name" value="MeTrfase_RsmB-F_NOP2_dom"/>
</dbReference>
<dbReference type="Pfam" id="PF22458">
    <property type="entry name" value="RsmF-B_ferredox"/>
    <property type="match status" value="1"/>
</dbReference>
<evidence type="ECO:0000256" key="6">
    <source>
        <dbReference type="ARBA" id="ARBA00022603"/>
    </source>
</evidence>
<accession>A0A151ARA3</accession>
<dbReference type="PROSITE" id="PS51686">
    <property type="entry name" value="SAM_MT_RSMB_NOP"/>
    <property type="match status" value="1"/>
</dbReference>
<evidence type="ECO:0000256" key="3">
    <source>
        <dbReference type="ARBA" id="ARBA00012140"/>
    </source>
</evidence>
<dbReference type="GO" id="GO:0003723">
    <property type="term" value="F:RNA binding"/>
    <property type="evidence" value="ECO:0007669"/>
    <property type="project" value="UniProtKB-UniRule"/>
</dbReference>
<dbReference type="Gene3D" id="1.10.940.10">
    <property type="entry name" value="NusB-like"/>
    <property type="match status" value="1"/>
</dbReference>
<gene>
    <name evidence="15" type="primary">rsmB</name>
    <name evidence="15" type="ORF">CLCOL_05750</name>
</gene>
<evidence type="ECO:0000256" key="12">
    <source>
        <dbReference type="ARBA" id="ARBA00047283"/>
    </source>
</evidence>
<keyword evidence="8 13" id="KW-0949">S-adenosyl-L-methionine</keyword>
<dbReference type="InterPro" id="IPR035926">
    <property type="entry name" value="NusB-like_sf"/>
</dbReference>
<evidence type="ECO:0000259" key="14">
    <source>
        <dbReference type="PROSITE" id="PS51686"/>
    </source>
</evidence>
<dbReference type="GO" id="GO:0008649">
    <property type="term" value="F:rRNA methyltransferase activity"/>
    <property type="evidence" value="ECO:0007669"/>
    <property type="project" value="InterPro"/>
</dbReference>
<evidence type="ECO:0000256" key="9">
    <source>
        <dbReference type="ARBA" id="ARBA00022884"/>
    </source>
</evidence>
<evidence type="ECO:0000256" key="8">
    <source>
        <dbReference type="ARBA" id="ARBA00022691"/>
    </source>
</evidence>
<evidence type="ECO:0000256" key="11">
    <source>
        <dbReference type="ARBA" id="ARBA00031088"/>
    </source>
</evidence>
<evidence type="ECO:0000256" key="7">
    <source>
        <dbReference type="ARBA" id="ARBA00022679"/>
    </source>
</evidence>
<dbReference type="Pfam" id="PF01029">
    <property type="entry name" value="NusB"/>
    <property type="match status" value="1"/>
</dbReference>
<feature type="binding site" evidence="13">
    <location>
        <position position="310"/>
    </location>
    <ligand>
        <name>S-adenosyl-L-methionine</name>
        <dbReference type="ChEBI" id="CHEBI:59789"/>
    </ligand>
</feature>
<keyword evidence="9 13" id="KW-0694">RNA-binding</keyword>
<dbReference type="PANTHER" id="PTHR22807">
    <property type="entry name" value="NOP2 YEAST -RELATED NOL1/NOP2/FMU SUN DOMAIN-CONTAINING"/>
    <property type="match status" value="1"/>
</dbReference>
<dbReference type="Pfam" id="PF01189">
    <property type="entry name" value="Methyltr_RsmB-F"/>
    <property type="match status" value="1"/>
</dbReference>
<dbReference type="NCBIfam" id="TIGR00563">
    <property type="entry name" value="rsmB"/>
    <property type="match status" value="1"/>
</dbReference>
<dbReference type="InterPro" id="IPR004573">
    <property type="entry name" value="rRNA_ssu_MeTfrase_B"/>
</dbReference>
<organism evidence="15 16">
    <name type="scientific">Clostridium colicanis DSM 13634</name>
    <dbReference type="NCBI Taxonomy" id="1121305"/>
    <lineage>
        <taxon>Bacteria</taxon>
        <taxon>Bacillati</taxon>
        <taxon>Bacillota</taxon>
        <taxon>Clostridia</taxon>
        <taxon>Eubacteriales</taxon>
        <taxon>Clostridiaceae</taxon>
        <taxon>Clostridium</taxon>
    </lineage>
</organism>
<feature type="binding site" evidence="13">
    <location>
        <position position="283"/>
    </location>
    <ligand>
        <name>S-adenosyl-L-methionine</name>
        <dbReference type="ChEBI" id="CHEBI:59789"/>
    </ligand>
</feature>
<dbReference type="RefSeq" id="WP_061857501.1">
    <property type="nucleotide sequence ID" value="NZ_LTBB01000002.1"/>
</dbReference>
<proteinExistence type="inferred from homology"/>
<protein>
    <recommendedName>
        <fullName evidence="3">16S rRNA (cytosine(967)-C(5))-methyltransferase</fullName>
        <ecNumber evidence="3">2.1.1.176</ecNumber>
    </recommendedName>
    <alternativeName>
        <fullName evidence="10">16S rRNA m5C967 methyltransferase</fullName>
    </alternativeName>
    <alternativeName>
        <fullName evidence="11">rRNA (cytosine-C(5)-)-methyltransferase RsmB</fullName>
    </alternativeName>
</protein>
<comment type="catalytic activity">
    <reaction evidence="12">
        <text>cytidine(967) in 16S rRNA + S-adenosyl-L-methionine = 5-methylcytidine(967) in 16S rRNA + S-adenosyl-L-homocysteine + H(+)</text>
        <dbReference type="Rhea" id="RHEA:42748"/>
        <dbReference type="Rhea" id="RHEA-COMP:10219"/>
        <dbReference type="Rhea" id="RHEA-COMP:10220"/>
        <dbReference type="ChEBI" id="CHEBI:15378"/>
        <dbReference type="ChEBI" id="CHEBI:57856"/>
        <dbReference type="ChEBI" id="CHEBI:59789"/>
        <dbReference type="ChEBI" id="CHEBI:74483"/>
        <dbReference type="ChEBI" id="CHEBI:82748"/>
        <dbReference type="EC" id="2.1.1.176"/>
    </reaction>
</comment>
<dbReference type="GO" id="GO:0005737">
    <property type="term" value="C:cytoplasm"/>
    <property type="evidence" value="ECO:0007669"/>
    <property type="project" value="UniProtKB-SubCell"/>
</dbReference>
<keyword evidence="4" id="KW-0963">Cytoplasm</keyword>
<sequence length="443" mass="50741">MEKSRKVCVDIVEQVLTKNAYSNIVLRNTLNKFKFEDKDKSLITEIVYGTIKYKYTIDVILEHYLKKGTKGIDTYVLNILRTAIYQIRYLDKIPNFAAVNEAVEIAKKYKSVGASQLVNGVLRNYLRNLDKYYYNKENVVEALCFNYSFDKWLVNMFIDQYGITITEKILKGLNEKPAVTVRVNNLKTTYDEAFSALEKYGYDIDEGYVSPEAIIINKGKNIEENPLFKEGKITVQDESAMLVAPSLDVKEGFEVLDLCSAPGGKTTHISELMNDSGVVRAFDIHENKLSLVKANARRLGINNITYDQMDATIFNKSLENVADAVLIDVPCSGLGIIRKKPEIKYTKQVKGIKDIIRVQREIMKNASKYVKVGGTLVYSTCTINKKENENNINWFLKEFPQYSVEKLYYGERENIIYNDNGSVTILPNKYMDGFFITKLKRIR</sequence>
<dbReference type="FunFam" id="1.10.940.10:FF:000006">
    <property type="entry name" value="16S rRNA (Cytosine(967)-C(5))-methyltransferase RsmB"/>
    <property type="match status" value="1"/>
</dbReference>
<dbReference type="AlphaFoldDB" id="A0A151ARA3"/>
<feature type="active site" description="Nucleophile" evidence="13">
    <location>
        <position position="381"/>
    </location>
</feature>
<dbReference type="InterPro" id="IPR029063">
    <property type="entry name" value="SAM-dependent_MTases_sf"/>
</dbReference>
<dbReference type="Gene3D" id="3.30.70.1170">
    <property type="entry name" value="Sun protein, domain 3"/>
    <property type="match status" value="1"/>
</dbReference>
<evidence type="ECO:0000256" key="5">
    <source>
        <dbReference type="ARBA" id="ARBA00022552"/>
    </source>
</evidence>
<evidence type="ECO:0000313" key="15">
    <source>
        <dbReference type="EMBL" id="KYH29937.1"/>
    </source>
</evidence>
<keyword evidence="16" id="KW-1185">Reference proteome</keyword>
<feature type="binding site" evidence="13">
    <location>
        <position position="328"/>
    </location>
    <ligand>
        <name>S-adenosyl-L-methionine</name>
        <dbReference type="ChEBI" id="CHEBI:59789"/>
    </ligand>
</feature>
<dbReference type="PATRIC" id="fig|1121305.3.peg.580"/>
<evidence type="ECO:0000256" key="13">
    <source>
        <dbReference type="PROSITE-ProRule" id="PRU01023"/>
    </source>
</evidence>
<evidence type="ECO:0000256" key="2">
    <source>
        <dbReference type="ARBA" id="ARBA00004496"/>
    </source>
</evidence>
<feature type="binding site" evidence="13">
    <location>
        <begin position="259"/>
        <end position="265"/>
    </location>
    <ligand>
        <name>S-adenosyl-L-methionine</name>
        <dbReference type="ChEBI" id="CHEBI:59789"/>
    </ligand>
</feature>
<comment type="subcellular location">
    <subcellularLocation>
        <location evidence="2">Cytoplasm</location>
    </subcellularLocation>
</comment>
<feature type="domain" description="SAM-dependent MTase RsmB/NOP-type" evidence="14">
    <location>
        <begin position="169"/>
        <end position="442"/>
    </location>
</feature>
<dbReference type="PANTHER" id="PTHR22807:SF53">
    <property type="entry name" value="RIBOSOMAL RNA SMALL SUBUNIT METHYLTRANSFERASE B-RELATED"/>
    <property type="match status" value="1"/>
</dbReference>
<dbReference type="FunFam" id="3.30.70.1170:FF:000003">
    <property type="entry name" value="16S rRNA (Cytosine(967)-C(5))-methyltransferase RsmB"/>
    <property type="match status" value="1"/>
</dbReference>
<keyword evidence="7 13" id="KW-0808">Transferase</keyword>
<comment type="function">
    <text evidence="1">Specifically methylates the cytosine at position 967 (m5C967) of 16S rRNA.</text>
</comment>
<dbReference type="EC" id="2.1.1.176" evidence="3"/>
<dbReference type="SUPFAM" id="SSF48013">
    <property type="entry name" value="NusB-like"/>
    <property type="match status" value="1"/>
</dbReference>
<dbReference type="Proteomes" id="UP000075374">
    <property type="component" value="Unassembled WGS sequence"/>
</dbReference>